<protein>
    <submittedName>
        <fullName evidence="3">L10-interacting MYB domain-containing protein-like</fullName>
    </submittedName>
</protein>
<reference evidence="2" key="1">
    <citation type="journal article" date="2013" name="Nat. Biotechnol.">
        <title>Draft genome sequence of chickpea (Cicer arietinum) provides a resource for trait improvement.</title>
        <authorList>
            <person name="Varshney R.K."/>
            <person name="Song C."/>
            <person name="Saxena R.K."/>
            <person name="Azam S."/>
            <person name="Yu S."/>
            <person name="Sharpe A.G."/>
            <person name="Cannon S."/>
            <person name="Baek J."/>
            <person name="Rosen B.D."/>
            <person name="Tar'an B."/>
            <person name="Millan T."/>
            <person name="Zhang X."/>
            <person name="Ramsay L.D."/>
            <person name="Iwata A."/>
            <person name="Wang Y."/>
            <person name="Nelson W."/>
            <person name="Farmer A.D."/>
            <person name="Gaur P.M."/>
            <person name="Soderlund C."/>
            <person name="Penmetsa R.V."/>
            <person name="Xu C."/>
            <person name="Bharti A.K."/>
            <person name="He W."/>
            <person name="Winter P."/>
            <person name="Zhao S."/>
            <person name="Hane J.K."/>
            <person name="Carrasquilla-Garcia N."/>
            <person name="Condie J.A."/>
            <person name="Upadhyaya H.D."/>
            <person name="Luo M.C."/>
            <person name="Thudi M."/>
            <person name="Gowda C.L."/>
            <person name="Singh N.P."/>
            <person name="Lichtenzveig J."/>
            <person name="Gali K.K."/>
            <person name="Rubio J."/>
            <person name="Nadarajan N."/>
            <person name="Dolezel J."/>
            <person name="Bansal K.C."/>
            <person name="Xu X."/>
            <person name="Edwards D."/>
            <person name="Zhang G."/>
            <person name="Kahl G."/>
            <person name="Gil J."/>
            <person name="Singh K.B."/>
            <person name="Datta S.K."/>
            <person name="Jackson S.A."/>
            <person name="Wang J."/>
            <person name="Cook D.R."/>
        </authorList>
    </citation>
    <scope>NUCLEOTIDE SEQUENCE [LARGE SCALE GENOMIC DNA]</scope>
    <source>
        <strain evidence="2">cv. CDC Frontier</strain>
    </source>
</reference>
<organism evidence="2 3">
    <name type="scientific">Cicer arietinum</name>
    <name type="common">Chickpea</name>
    <name type="synonym">Garbanzo</name>
    <dbReference type="NCBI Taxonomy" id="3827"/>
    <lineage>
        <taxon>Eukaryota</taxon>
        <taxon>Viridiplantae</taxon>
        <taxon>Streptophyta</taxon>
        <taxon>Embryophyta</taxon>
        <taxon>Tracheophyta</taxon>
        <taxon>Spermatophyta</taxon>
        <taxon>Magnoliopsida</taxon>
        <taxon>eudicotyledons</taxon>
        <taxon>Gunneridae</taxon>
        <taxon>Pentapetalae</taxon>
        <taxon>rosids</taxon>
        <taxon>fabids</taxon>
        <taxon>Fabales</taxon>
        <taxon>Fabaceae</taxon>
        <taxon>Papilionoideae</taxon>
        <taxon>50 kb inversion clade</taxon>
        <taxon>NPAAA clade</taxon>
        <taxon>Hologalegina</taxon>
        <taxon>IRL clade</taxon>
        <taxon>Cicereae</taxon>
        <taxon>Cicer</taxon>
    </lineage>
</organism>
<dbReference type="PANTHER" id="PTHR31704:SF37">
    <property type="entry name" value="HEAT SHOCK PROTEIN"/>
    <property type="match status" value="1"/>
</dbReference>
<dbReference type="AlphaFoldDB" id="A0A1S2Y661"/>
<dbReference type="PANTHER" id="PTHR31704">
    <property type="entry name" value="MYB/SANT-LIKE DNA-BINDING DOMAIN PROTEIN-RELATED"/>
    <property type="match status" value="1"/>
</dbReference>
<dbReference type="InterPro" id="IPR024752">
    <property type="entry name" value="Myb/SANT-like_dom"/>
</dbReference>
<dbReference type="Pfam" id="PF12776">
    <property type="entry name" value="Myb_DNA-bind_3"/>
    <property type="match status" value="1"/>
</dbReference>
<evidence type="ECO:0000259" key="1">
    <source>
        <dbReference type="Pfam" id="PF12776"/>
    </source>
</evidence>
<sequence length="148" mass="17468">MDNQQHVYHVCDSESEGRIVARWDDTKTEPFLKICIEEIEAGNRPDTHFSKEGWKNITEKFQKRTNYGYDRTQLKNRWDALKREFSSFAKLVKNHIGVGWDHDKQTVQADDECWMAKSKDDPEIMKWKNRGPKIIDLLEKCFSGEIST</sequence>
<proteinExistence type="predicted"/>
<dbReference type="KEGG" id="cam:101514034"/>
<dbReference type="GeneID" id="101514034"/>
<dbReference type="PaxDb" id="3827-XP_004499412.1"/>
<feature type="domain" description="Myb/SANT-like" evidence="1">
    <location>
        <begin position="22"/>
        <end position="116"/>
    </location>
</feature>
<dbReference type="RefSeq" id="XP_004499412.1">
    <property type="nucleotide sequence ID" value="XM_004499355.1"/>
</dbReference>
<name>A0A1S2Y661_CICAR</name>
<keyword evidence="2" id="KW-1185">Reference proteome</keyword>
<gene>
    <name evidence="3" type="primary">LOC101514034</name>
</gene>
<dbReference type="Proteomes" id="UP000087171">
    <property type="component" value="Chromosome Ca5"/>
</dbReference>
<dbReference type="OrthoDB" id="4955136at2759"/>
<accession>A0A1S2Y661</accession>
<reference evidence="3" key="2">
    <citation type="submission" date="2025-08" db="UniProtKB">
        <authorList>
            <consortium name="RefSeq"/>
        </authorList>
    </citation>
    <scope>IDENTIFICATION</scope>
    <source>
        <tissue evidence="3">Etiolated seedlings</tissue>
    </source>
</reference>
<dbReference type="STRING" id="3827.A0A1S2Y661"/>
<evidence type="ECO:0000313" key="3">
    <source>
        <dbReference type="RefSeq" id="XP_004499412.1"/>
    </source>
</evidence>
<evidence type="ECO:0000313" key="2">
    <source>
        <dbReference type="Proteomes" id="UP000087171"/>
    </source>
</evidence>